<dbReference type="InterPro" id="IPR029044">
    <property type="entry name" value="Nucleotide-diphossugar_trans"/>
</dbReference>
<name>A0AAW5TU88_9BACT</name>
<dbReference type="SUPFAM" id="SSF53448">
    <property type="entry name" value="Nucleotide-diphospho-sugar transferases"/>
    <property type="match status" value="1"/>
</dbReference>
<dbReference type="AlphaFoldDB" id="A0AAW5TU88"/>
<dbReference type="EMBL" id="JAPDUS010000034">
    <property type="protein sequence ID" value="MCW4094604.1"/>
    <property type="molecule type" value="Genomic_DNA"/>
</dbReference>
<comment type="caution">
    <text evidence="2">The sequence shown here is derived from an EMBL/GenBank/DDBJ whole genome shotgun (WGS) entry which is preliminary data.</text>
</comment>
<proteinExistence type="predicted"/>
<evidence type="ECO:0000313" key="3">
    <source>
        <dbReference type="Proteomes" id="UP001209074"/>
    </source>
</evidence>
<reference evidence="2" key="1">
    <citation type="submission" date="2022-11" db="EMBL/GenBank/DDBJ databases">
        <title>Genomic repertoires linked with pathogenic potency of arthritogenic Prevotella copri isolated from the gut of rheumatoid arthritis patients.</title>
        <authorList>
            <person name="Nii T."/>
            <person name="Maeda Y."/>
            <person name="Motooka D."/>
            <person name="Naito M."/>
            <person name="Matsumoto Y."/>
            <person name="Ogawa T."/>
            <person name="Oguro-Igashira E."/>
            <person name="Kishikawa T."/>
            <person name="Yamashita M."/>
            <person name="Koizumi S."/>
            <person name="Kurakawa T."/>
            <person name="Okumura R."/>
            <person name="Kayama H."/>
            <person name="Murakami M."/>
            <person name="Sakaguchi T."/>
            <person name="Das B."/>
            <person name="Nakamura S."/>
            <person name="Okada Y."/>
            <person name="Kumanogoh A."/>
            <person name="Takeda K."/>
        </authorList>
    </citation>
    <scope>NUCLEOTIDE SEQUENCE</scope>
    <source>
        <strain evidence="2">N016-13</strain>
    </source>
</reference>
<gene>
    <name evidence="2" type="ORF">ONT05_13815</name>
</gene>
<dbReference type="GO" id="GO:0016758">
    <property type="term" value="F:hexosyltransferase activity"/>
    <property type="evidence" value="ECO:0007669"/>
    <property type="project" value="UniProtKB-ARBA"/>
</dbReference>
<dbReference type="Proteomes" id="UP001209074">
    <property type="component" value="Unassembled WGS sequence"/>
</dbReference>
<dbReference type="Gene3D" id="3.90.550.10">
    <property type="entry name" value="Spore Coat Polysaccharide Biosynthesis Protein SpsA, Chain A"/>
    <property type="match status" value="1"/>
</dbReference>
<dbReference type="RefSeq" id="WP_264959956.1">
    <property type="nucleotide sequence ID" value="NZ_JAPDUQ010000003.1"/>
</dbReference>
<dbReference type="CDD" id="cd06433">
    <property type="entry name" value="GT_2_WfgS_like"/>
    <property type="match status" value="1"/>
</dbReference>
<sequence>MVKVSIVTVVFNDQENILKTIKSVTNQSFKDREYLVIDGGSTDNTKEIINQNISSIDKYISEKDKGIYDAMNKAIDMAEGEWIIFMNSGDVFVDDHVLEKVFSYPIGEKISFIYSDYYVGKSLVPASFDEGMLLHQAIIYKKEMHNTYGYYQVTKPYIISDFMFFMRFKPEEVMKINVPIAQNDQAGVSSGSWCLYQRLCCDYIYHKISLKILVIKILYWSLKFLFKK</sequence>
<evidence type="ECO:0000313" key="2">
    <source>
        <dbReference type="EMBL" id="MCW4094604.1"/>
    </source>
</evidence>
<dbReference type="PANTHER" id="PTHR22916:SF67">
    <property type="entry name" value="COLANIC ACID BIOSYNTHESIS GLYCOSYL TRANSFERASE WCAE-RELATED"/>
    <property type="match status" value="1"/>
</dbReference>
<evidence type="ECO:0000259" key="1">
    <source>
        <dbReference type="Pfam" id="PF00535"/>
    </source>
</evidence>
<dbReference type="InterPro" id="IPR001173">
    <property type="entry name" value="Glyco_trans_2-like"/>
</dbReference>
<dbReference type="Pfam" id="PF00535">
    <property type="entry name" value="Glycos_transf_2"/>
    <property type="match status" value="1"/>
</dbReference>
<dbReference type="PANTHER" id="PTHR22916">
    <property type="entry name" value="GLYCOSYLTRANSFERASE"/>
    <property type="match status" value="1"/>
</dbReference>
<accession>A0AAW5TU88</accession>
<protein>
    <submittedName>
        <fullName evidence="2">Glycosyltransferase</fullName>
    </submittedName>
</protein>
<organism evidence="2 3">
    <name type="scientific">Segatella copri</name>
    <dbReference type="NCBI Taxonomy" id="165179"/>
    <lineage>
        <taxon>Bacteria</taxon>
        <taxon>Pseudomonadati</taxon>
        <taxon>Bacteroidota</taxon>
        <taxon>Bacteroidia</taxon>
        <taxon>Bacteroidales</taxon>
        <taxon>Prevotellaceae</taxon>
        <taxon>Segatella</taxon>
    </lineage>
</organism>
<feature type="domain" description="Glycosyltransferase 2-like" evidence="1">
    <location>
        <begin position="5"/>
        <end position="107"/>
    </location>
</feature>